<name>A0A6D2ILM9_9BRAS</name>
<dbReference type="AlphaFoldDB" id="A0A6D2ILM9"/>
<dbReference type="PANTHER" id="PTHR34197:SF2">
    <property type="entry name" value="OS04G0591300 PROTEIN"/>
    <property type="match status" value="1"/>
</dbReference>
<dbReference type="Proteomes" id="UP000467841">
    <property type="component" value="Unassembled WGS sequence"/>
</dbReference>
<organism evidence="1 2">
    <name type="scientific">Microthlaspi erraticum</name>
    <dbReference type="NCBI Taxonomy" id="1685480"/>
    <lineage>
        <taxon>Eukaryota</taxon>
        <taxon>Viridiplantae</taxon>
        <taxon>Streptophyta</taxon>
        <taxon>Embryophyta</taxon>
        <taxon>Tracheophyta</taxon>
        <taxon>Spermatophyta</taxon>
        <taxon>Magnoliopsida</taxon>
        <taxon>eudicotyledons</taxon>
        <taxon>Gunneridae</taxon>
        <taxon>Pentapetalae</taxon>
        <taxon>rosids</taxon>
        <taxon>malvids</taxon>
        <taxon>Brassicales</taxon>
        <taxon>Brassicaceae</taxon>
        <taxon>Coluteocarpeae</taxon>
        <taxon>Microthlaspi</taxon>
    </lineage>
</organism>
<evidence type="ECO:0000313" key="2">
    <source>
        <dbReference type="Proteomes" id="UP000467841"/>
    </source>
</evidence>
<proteinExistence type="predicted"/>
<sequence length="205" mass="22073">MDEDGYSQCPKHFSKRGFIGGGGVCPFCLHERLSSLCPDCAHYLPCSCSCSSRAAVSFSPSSSSSSSSFSLFGGDLNFSFSGIGSVGRVASLIECEPAFRRSKSMAVPIEPDTVIGSVSGLESDRGRSRKASSFWRMLIGNRGGDTKPAIMRKSRSVAVAGESRFSPAPTTVKGKGWNFPSPIKVFRQSRVSKMIFQQRSPLYRG</sequence>
<evidence type="ECO:0008006" key="3">
    <source>
        <dbReference type="Google" id="ProtNLM"/>
    </source>
</evidence>
<comment type="caution">
    <text evidence="1">The sequence shown here is derived from an EMBL/GenBank/DDBJ whole genome shotgun (WGS) entry which is preliminary data.</text>
</comment>
<reference evidence="1" key="1">
    <citation type="submission" date="2020-01" db="EMBL/GenBank/DDBJ databases">
        <authorList>
            <person name="Mishra B."/>
        </authorList>
    </citation>
    <scope>NUCLEOTIDE SEQUENCE [LARGE SCALE GENOMIC DNA]</scope>
</reference>
<dbReference type="OrthoDB" id="691764at2759"/>
<keyword evidence="2" id="KW-1185">Reference proteome</keyword>
<accession>A0A6D2ILM9</accession>
<dbReference type="EMBL" id="CACVBM020001052">
    <property type="protein sequence ID" value="CAA7026558.1"/>
    <property type="molecule type" value="Genomic_DNA"/>
</dbReference>
<dbReference type="PANTHER" id="PTHR34197">
    <property type="entry name" value="OS04G0591300 PROTEIN"/>
    <property type="match status" value="1"/>
</dbReference>
<gene>
    <name evidence="1" type="ORF">MERR_LOCUS13793</name>
</gene>
<evidence type="ECO:0000313" key="1">
    <source>
        <dbReference type="EMBL" id="CAA7026558.1"/>
    </source>
</evidence>
<protein>
    <recommendedName>
        <fullName evidence="3">DUF740 domain-containing protein</fullName>
    </recommendedName>
</protein>